<proteinExistence type="predicted"/>
<accession>A0A6A6RB31</accession>
<keyword evidence="5" id="KW-1185">Reference proteome</keyword>
<evidence type="ECO:0000313" key="5">
    <source>
        <dbReference type="Proteomes" id="UP000799750"/>
    </source>
</evidence>
<keyword evidence="2" id="KW-0472">Membrane</keyword>
<keyword evidence="2" id="KW-0812">Transmembrane</keyword>
<evidence type="ECO:0000256" key="2">
    <source>
        <dbReference type="SAM" id="Phobius"/>
    </source>
</evidence>
<dbReference type="GO" id="GO:0005783">
    <property type="term" value="C:endoplasmic reticulum"/>
    <property type="evidence" value="ECO:0007669"/>
    <property type="project" value="TreeGrafter"/>
</dbReference>
<feature type="transmembrane region" description="Helical" evidence="2">
    <location>
        <begin position="164"/>
        <end position="183"/>
    </location>
</feature>
<feature type="domain" description="DUF1746" evidence="3">
    <location>
        <begin position="64"/>
        <end position="180"/>
    </location>
</feature>
<gene>
    <name evidence="4" type="ORF">BU16DRAFT_450523</name>
</gene>
<dbReference type="GO" id="GO:0044695">
    <property type="term" value="C:Dsc E3 ubiquitin ligase complex"/>
    <property type="evidence" value="ECO:0007669"/>
    <property type="project" value="InterPro"/>
</dbReference>
<dbReference type="Pfam" id="PF08508">
    <property type="entry name" value="DUF1746"/>
    <property type="match status" value="1"/>
</dbReference>
<dbReference type="GO" id="GO:0032933">
    <property type="term" value="P:SREBP signaling pathway"/>
    <property type="evidence" value="ECO:0007669"/>
    <property type="project" value="InterPro"/>
</dbReference>
<dbReference type="AlphaFoldDB" id="A0A6A6RB31"/>
<dbReference type="EMBL" id="MU004182">
    <property type="protein sequence ID" value="KAF2500953.1"/>
    <property type="molecule type" value="Genomic_DNA"/>
</dbReference>
<sequence>MNEGASSSAALPRHETPEADSTANVDDSIEDEAILRSREEESASYRKSTGKRKRIAFLDGLLRELDMLIYLQLITIYYMDCSFFWLFIRGCLHLFTLTPLPDLMVVPPREEQRAFLPLILAPYITCSLLHLTFPRPSAGEDTRGYLHGGMIIDFIGQQGPSSKFHLAALDISVMVLQLVMLSVHVKRRNLKKRLPKPSGTDITPTPAPVGETADAPRDPEQDADAEERGVLRRTDTFSDIGQEPDEEDELLPTAEDASTRPSGPGADLLDALNSGQVVIADLHILDTLWEEHETHSANLMARSSGASNAASASLGTNFSGALDTFRMRLGGG</sequence>
<dbReference type="PANTHER" id="PTHR39405">
    <property type="entry name" value="DSC E3 UBIQUITIN LIGASE COMPLEX SUBUNIT 4"/>
    <property type="match status" value="1"/>
</dbReference>
<dbReference type="OrthoDB" id="5428737at2759"/>
<dbReference type="PANTHER" id="PTHR39405:SF1">
    <property type="entry name" value="DSC E3 UBIQUITIN LIGASE COMPLEX SUBUNIT 4"/>
    <property type="match status" value="1"/>
</dbReference>
<reference evidence="4" key="1">
    <citation type="journal article" date="2020" name="Stud. Mycol.">
        <title>101 Dothideomycetes genomes: a test case for predicting lifestyles and emergence of pathogens.</title>
        <authorList>
            <person name="Haridas S."/>
            <person name="Albert R."/>
            <person name="Binder M."/>
            <person name="Bloem J."/>
            <person name="Labutti K."/>
            <person name="Salamov A."/>
            <person name="Andreopoulos B."/>
            <person name="Baker S."/>
            <person name="Barry K."/>
            <person name="Bills G."/>
            <person name="Bluhm B."/>
            <person name="Cannon C."/>
            <person name="Castanera R."/>
            <person name="Culley D."/>
            <person name="Daum C."/>
            <person name="Ezra D."/>
            <person name="Gonzalez J."/>
            <person name="Henrissat B."/>
            <person name="Kuo A."/>
            <person name="Liang C."/>
            <person name="Lipzen A."/>
            <person name="Lutzoni F."/>
            <person name="Magnuson J."/>
            <person name="Mondo S."/>
            <person name="Nolan M."/>
            <person name="Ohm R."/>
            <person name="Pangilinan J."/>
            <person name="Park H.-J."/>
            <person name="Ramirez L."/>
            <person name="Alfaro M."/>
            <person name="Sun H."/>
            <person name="Tritt A."/>
            <person name="Yoshinaga Y."/>
            <person name="Zwiers L.-H."/>
            <person name="Turgeon B."/>
            <person name="Goodwin S."/>
            <person name="Spatafora J."/>
            <person name="Crous P."/>
            <person name="Grigoriev I."/>
        </authorList>
    </citation>
    <scope>NUCLEOTIDE SEQUENCE</scope>
    <source>
        <strain evidence="4">CBS 269.34</strain>
    </source>
</reference>
<evidence type="ECO:0000313" key="4">
    <source>
        <dbReference type="EMBL" id="KAF2500953.1"/>
    </source>
</evidence>
<evidence type="ECO:0000256" key="1">
    <source>
        <dbReference type="SAM" id="MobiDB-lite"/>
    </source>
</evidence>
<protein>
    <submittedName>
        <fullName evidence="4">DUF1746-domain-containing protein</fullName>
    </submittedName>
</protein>
<dbReference type="Proteomes" id="UP000799750">
    <property type="component" value="Unassembled WGS sequence"/>
</dbReference>
<feature type="transmembrane region" description="Helical" evidence="2">
    <location>
        <begin position="114"/>
        <end position="133"/>
    </location>
</feature>
<organism evidence="4 5">
    <name type="scientific">Lophium mytilinum</name>
    <dbReference type="NCBI Taxonomy" id="390894"/>
    <lineage>
        <taxon>Eukaryota</taxon>
        <taxon>Fungi</taxon>
        <taxon>Dikarya</taxon>
        <taxon>Ascomycota</taxon>
        <taxon>Pezizomycotina</taxon>
        <taxon>Dothideomycetes</taxon>
        <taxon>Pleosporomycetidae</taxon>
        <taxon>Mytilinidiales</taxon>
        <taxon>Mytilinidiaceae</taxon>
        <taxon>Lophium</taxon>
    </lineage>
</organism>
<feature type="transmembrane region" description="Helical" evidence="2">
    <location>
        <begin position="67"/>
        <end position="88"/>
    </location>
</feature>
<evidence type="ECO:0000259" key="3">
    <source>
        <dbReference type="Pfam" id="PF08508"/>
    </source>
</evidence>
<dbReference type="InterPro" id="IPR013715">
    <property type="entry name" value="DUF1746"/>
</dbReference>
<name>A0A6A6RB31_9PEZI</name>
<feature type="region of interest" description="Disordered" evidence="1">
    <location>
        <begin position="1"/>
        <end position="29"/>
    </location>
</feature>
<feature type="region of interest" description="Disordered" evidence="1">
    <location>
        <begin position="192"/>
        <end position="269"/>
    </location>
</feature>
<feature type="compositionally biased region" description="Basic and acidic residues" evidence="1">
    <location>
        <begin position="214"/>
        <end position="236"/>
    </location>
</feature>
<dbReference type="InterPro" id="IPR038967">
    <property type="entry name" value="Dsc4-like"/>
</dbReference>
<keyword evidence="2" id="KW-1133">Transmembrane helix</keyword>